<keyword evidence="6 7" id="KW-0131">Cell cycle</keyword>
<feature type="region of interest" description="Disordered" evidence="8">
    <location>
        <begin position="157"/>
        <end position="305"/>
    </location>
</feature>
<feature type="compositionally biased region" description="Basic and acidic residues" evidence="8">
    <location>
        <begin position="276"/>
        <end position="289"/>
    </location>
</feature>
<evidence type="ECO:0000256" key="8">
    <source>
        <dbReference type="SAM" id="MobiDB-lite"/>
    </source>
</evidence>
<feature type="compositionally biased region" description="Acidic residues" evidence="8">
    <location>
        <begin position="241"/>
        <end position="257"/>
    </location>
</feature>
<gene>
    <name evidence="10" type="primary">CSM3</name>
    <name evidence="10" type="ORF">HETSPECPRED_005458</name>
</gene>
<dbReference type="EMBL" id="CAJPDS010000034">
    <property type="protein sequence ID" value="CAF9923918.1"/>
    <property type="molecule type" value="Genomic_DNA"/>
</dbReference>
<protein>
    <recommendedName>
        <fullName evidence="7">Chromosome segregation in meiosis protein</fullName>
    </recommendedName>
</protein>
<comment type="caution">
    <text evidence="10">The sequence shown here is derived from an EMBL/GenBank/DDBJ whole genome shotgun (WGS) entry which is preliminary data.</text>
</comment>
<feature type="compositionally biased region" description="Basic and acidic residues" evidence="8">
    <location>
        <begin position="157"/>
        <end position="184"/>
    </location>
</feature>
<feature type="domain" description="Chromosome segregation in meiosis protein 3" evidence="9">
    <location>
        <begin position="78"/>
        <end position="160"/>
    </location>
</feature>
<evidence type="ECO:0000256" key="5">
    <source>
        <dbReference type="ARBA" id="ARBA00023242"/>
    </source>
</evidence>
<dbReference type="PANTHER" id="PTHR13220">
    <property type="entry name" value="TIMELESS INTERACTING-RELATED"/>
    <property type="match status" value="1"/>
</dbReference>
<keyword evidence="11" id="KW-1185">Reference proteome</keyword>
<feature type="compositionally biased region" description="Low complexity" evidence="8">
    <location>
        <begin position="258"/>
        <end position="268"/>
    </location>
</feature>
<dbReference type="GO" id="GO:0031297">
    <property type="term" value="P:replication fork processing"/>
    <property type="evidence" value="ECO:0007669"/>
    <property type="project" value="UniProtKB-UniRule"/>
</dbReference>
<dbReference type="OrthoDB" id="437078at2759"/>
<dbReference type="GO" id="GO:0003677">
    <property type="term" value="F:DNA binding"/>
    <property type="evidence" value="ECO:0007669"/>
    <property type="project" value="TreeGrafter"/>
</dbReference>
<dbReference type="GO" id="GO:0043111">
    <property type="term" value="P:replication fork arrest"/>
    <property type="evidence" value="ECO:0007669"/>
    <property type="project" value="TreeGrafter"/>
</dbReference>
<reference evidence="10" key="1">
    <citation type="submission" date="2021-03" db="EMBL/GenBank/DDBJ databases">
        <authorList>
            <person name="Tagirdzhanova G."/>
        </authorList>
    </citation>
    <scope>NUCLEOTIDE SEQUENCE</scope>
</reference>
<accession>A0A8H3IM08</accession>
<evidence type="ECO:0000256" key="4">
    <source>
        <dbReference type="ARBA" id="ARBA00022880"/>
    </source>
</evidence>
<evidence type="ECO:0000256" key="2">
    <source>
        <dbReference type="ARBA" id="ARBA00006075"/>
    </source>
</evidence>
<name>A0A8H3IM08_9LECA</name>
<keyword evidence="3 7" id="KW-0227">DNA damage</keyword>
<evidence type="ECO:0000313" key="11">
    <source>
        <dbReference type="Proteomes" id="UP000664521"/>
    </source>
</evidence>
<dbReference type="InterPro" id="IPR040038">
    <property type="entry name" value="TIPIN/Csm3/Swi3"/>
</dbReference>
<evidence type="ECO:0000256" key="1">
    <source>
        <dbReference type="ARBA" id="ARBA00004123"/>
    </source>
</evidence>
<keyword evidence="4" id="KW-0236">DNA replication inhibitor</keyword>
<evidence type="ECO:0000313" key="10">
    <source>
        <dbReference type="EMBL" id="CAF9923918.1"/>
    </source>
</evidence>
<dbReference type="InterPro" id="IPR012923">
    <property type="entry name" value="Csm3"/>
</dbReference>
<proteinExistence type="inferred from homology"/>
<evidence type="ECO:0000256" key="6">
    <source>
        <dbReference type="ARBA" id="ARBA00023306"/>
    </source>
</evidence>
<keyword evidence="5 7" id="KW-0539">Nucleus</keyword>
<comment type="similarity">
    <text evidence="2 7">Belongs to the CSM3 family.</text>
</comment>
<sequence length="305" mass="34046">MAAATAGRPAAAAPADDMDDLFDYNVNLDDIFRDVDTNMNVPARATNAAPPPAGRANSVGLGIDEEIKVRKARQPIAKLDEDRLLSQAGIPKLRRTAKERLRFKGKGHEYSDAARLLQFYQLWLDELYPRAKFADGLAMIEKLGHKKRLQTMRREWINEGKPHINRNEERDADAQSPRADRTTEENDSGETTLASRTARTETPPPVEDADDDDLYSATPQAVLEERRRKRGGAVEESLFISDDEGGVADPPSEDDLDALLAEDSLQDLGPSAMNAERPRPDNKQKRVEDNFDDEEEAMAGMDDMW</sequence>
<dbReference type="Pfam" id="PF07962">
    <property type="entry name" value="Swi3"/>
    <property type="match status" value="1"/>
</dbReference>
<evidence type="ECO:0000259" key="9">
    <source>
        <dbReference type="Pfam" id="PF07962"/>
    </source>
</evidence>
<comment type="subcellular location">
    <subcellularLocation>
        <location evidence="1 7">Nucleus</location>
    </subcellularLocation>
</comment>
<evidence type="ECO:0000256" key="7">
    <source>
        <dbReference type="RuleBase" id="RU366049"/>
    </source>
</evidence>
<dbReference type="AlphaFoldDB" id="A0A8H3IM08"/>
<organism evidence="10 11">
    <name type="scientific">Heterodermia speciosa</name>
    <dbReference type="NCBI Taxonomy" id="116794"/>
    <lineage>
        <taxon>Eukaryota</taxon>
        <taxon>Fungi</taxon>
        <taxon>Dikarya</taxon>
        <taxon>Ascomycota</taxon>
        <taxon>Pezizomycotina</taxon>
        <taxon>Lecanoromycetes</taxon>
        <taxon>OSLEUM clade</taxon>
        <taxon>Lecanoromycetidae</taxon>
        <taxon>Caliciales</taxon>
        <taxon>Physciaceae</taxon>
        <taxon>Heterodermia</taxon>
    </lineage>
</organism>
<dbReference type="GO" id="GO:0006974">
    <property type="term" value="P:DNA damage response"/>
    <property type="evidence" value="ECO:0007669"/>
    <property type="project" value="UniProtKB-KW"/>
</dbReference>
<comment type="function">
    <text evidence="7">Plays an important role in the control of DNA replication and the maintenance of replication fork stability.</text>
</comment>
<dbReference type="PANTHER" id="PTHR13220:SF11">
    <property type="entry name" value="TIMELESS-INTERACTING PROTEIN"/>
    <property type="match status" value="1"/>
</dbReference>
<evidence type="ECO:0000256" key="3">
    <source>
        <dbReference type="ARBA" id="ARBA00022763"/>
    </source>
</evidence>
<dbReference type="GO" id="GO:0000076">
    <property type="term" value="P:DNA replication checkpoint signaling"/>
    <property type="evidence" value="ECO:0007669"/>
    <property type="project" value="UniProtKB-UniRule"/>
</dbReference>
<dbReference type="Proteomes" id="UP000664521">
    <property type="component" value="Unassembled WGS sequence"/>
</dbReference>
<dbReference type="GO" id="GO:0031298">
    <property type="term" value="C:replication fork protection complex"/>
    <property type="evidence" value="ECO:0007669"/>
    <property type="project" value="TreeGrafter"/>
</dbReference>